<feature type="compositionally biased region" description="Polar residues" evidence="1">
    <location>
        <begin position="497"/>
        <end position="519"/>
    </location>
</feature>
<feature type="compositionally biased region" description="Polar residues" evidence="1">
    <location>
        <begin position="458"/>
        <end position="480"/>
    </location>
</feature>
<feature type="compositionally biased region" description="Low complexity" evidence="1">
    <location>
        <begin position="224"/>
        <end position="237"/>
    </location>
</feature>
<feature type="compositionally biased region" description="Basic and acidic residues" evidence="1">
    <location>
        <begin position="163"/>
        <end position="175"/>
    </location>
</feature>
<feature type="compositionally biased region" description="Low complexity" evidence="1">
    <location>
        <begin position="541"/>
        <end position="550"/>
    </location>
</feature>
<dbReference type="EMBL" id="JAGMVJ010000001">
    <property type="protein sequence ID" value="KAH7094924.1"/>
    <property type="molecule type" value="Genomic_DNA"/>
</dbReference>
<feature type="compositionally biased region" description="Basic and acidic residues" evidence="1">
    <location>
        <begin position="577"/>
        <end position="591"/>
    </location>
</feature>
<feature type="compositionally biased region" description="Polar residues" evidence="1">
    <location>
        <begin position="208"/>
        <end position="223"/>
    </location>
</feature>
<name>A0A8K0RI65_9PLEO</name>
<evidence type="ECO:0000313" key="2">
    <source>
        <dbReference type="EMBL" id="KAH7094924.1"/>
    </source>
</evidence>
<proteinExistence type="predicted"/>
<dbReference type="OrthoDB" id="428854at2759"/>
<sequence>MSSGNPFRASLSYNPAASSPVPQTSFITADSSVPEEPEDGRSGLDSAGAPPLKTKKHVRIESNTTFIPPHPASDEGDDALFDPVAQQLHQSRNAAFSPAVPSTSFSNTTITPSIATSQPDAIDTAMADIWSSPRREYQAPLSATSPGGIPANPFSRTLASMEPQERGSGDSRTATDRVGPGNNRASLDVESFKNLLMTGKAGPRPSGLSAQTTAPPTGVTQFESSSSTDTSSISRQSLFEPPQEAHAESPRTSYEMAESDEDESMGLVSEVRKGKKKPPPAPKHRHGKPVTPRQPQVVPFESFSASEFAPAPVTRSRDNSDVNKPLPPTPVVSPQPLHISSQDASQQQPTPLQPPSSESLAVSDISRPQTQKKTPPPVPLARRQSQLRTTVTGNRSRSSSSLTISSQQSVDAISLPSPAPSNKDPLSVAKSPPPPPKSRHGARLTEISTSSANSSSTELPQRSNSTRTATPSQGPSSSRRSTIEAEQAHGSNDLRRTSSIASTRNNQRVVSNESTSSLNMPPPPPPPRRRQSNRSSLDQQRPTLPSSSPTESRRTSTEHRRTSLDSKRRTSVASESSLRHEYAPSHDKGGNEHPLYSPNEESENKAGAGSGAPLTETRSDSSNILDDMEKFQREIEELRLRFDKAK</sequence>
<organism evidence="2 3">
    <name type="scientific">Paraphoma chrysanthemicola</name>
    <dbReference type="NCBI Taxonomy" id="798071"/>
    <lineage>
        <taxon>Eukaryota</taxon>
        <taxon>Fungi</taxon>
        <taxon>Dikarya</taxon>
        <taxon>Ascomycota</taxon>
        <taxon>Pezizomycotina</taxon>
        <taxon>Dothideomycetes</taxon>
        <taxon>Pleosporomycetidae</taxon>
        <taxon>Pleosporales</taxon>
        <taxon>Pleosporineae</taxon>
        <taxon>Phaeosphaeriaceae</taxon>
        <taxon>Paraphoma</taxon>
    </lineage>
</organism>
<feature type="compositionally biased region" description="Basic and acidic residues" evidence="1">
    <location>
        <begin position="481"/>
        <end position="496"/>
    </location>
</feature>
<protein>
    <submittedName>
        <fullName evidence="2">Uncharacterized protein</fullName>
    </submittedName>
</protein>
<dbReference type="Proteomes" id="UP000813461">
    <property type="component" value="Unassembled WGS sequence"/>
</dbReference>
<feature type="compositionally biased region" description="Basic and acidic residues" evidence="1">
    <location>
        <begin position="551"/>
        <end position="568"/>
    </location>
</feature>
<feature type="region of interest" description="Disordered" evidence="1">
    <location>
        <begin position="136"/>
        <end position="628"/>
    </location>
</feature>
<gene>
    <name evidence="2" type="ORF">FB567DRAFT_600657</name>
</gene>
<feature type="compositionally biased region" description="Low complexity" evidence="1">
    <location>
        <begin position="395"/>
        <end position="409"/>
    </location>
</feature>
<reference evidence="2" key="1">
    <citation type="journal article" date="2021" name="Nat. Commun.">
        <title>Genetic determinants of endophytism in the Arabidopsis root mycobiome.</title>
        <authorList>
            <person name="Mesny F."/>
            <person name="Miyauchi S."/>
            <person name="Thiergart T."/>
            <person name="Pickel B."/>
            <person name="Atanasova L."/>
            <person name="Karlsson M."/>
            <person name="Huettel B."/>
            <person name="Barry K.W."/>
            <person name="Haridas S."/>
            <person name="Chen C."/>
            <person name="Bauer D."/>
            <person name="Andreopoulos W."/>
            <person name="Pangilinan J."/>
            <person name="LaButti K."/>
            <person name="Riley R."/>
            <person name="Lipzen A."/>
            <person name="Clum A."/>
            <person name="Drula E."/>
            <person name="Henrissat B."/>
            <person name="Kohler A."/>
            <person name="Grigoriev I.V."/>
            <person name="Martin F.M."/>
            <person name="Hacquard S."/>
        </authorList>
    </citation>
    <scope>NUCLEOTIDE SEQUENCE</scope>
    <source>
        <strain evidence="2">MPI-SDFR-AT-0120</strain>
    </source>
</reference>
<feature type="compositionally biased region" description="Low complexity" evidence="1">
    <location>
        <begin position="345"/>
        <end position="359"/>
    </location>
</feature>
<feature type="region of interest" description="Disordered" evidence="1">
    <location>
        <begin position="94"/>
        <end position="119"/>
    </location>
</feature>
<feature type="compositionally biased region" description="Basic residues" evidence="1">
    <location>
        <begin position="273"/>
        <end position="288"/>
    </location>
</feature>
<dbReference type="AlphaFoldDB" id="A0A8K0RI65"/>
<evidence type="ECO:0000313" key="3">
    <source>
        <dbReference type="Proteomes" id="UP000813461"/>
    </source>
</evidence>
<accession>A0A8K0RI65</accession>
<evidence type="ECO:0000256" key="1">
    <source>
        <dbReference type="SAM" id="MobiDB-lite"/>
    </source>
</evidence>
<keyword evidence="3" id="KW-1185">Reference proteome</keyword>
<feature type="compositionally biased region" description="Polar residues" evidence="1">
    <location>
        <begin position="1"/>
        <end position="31"/>
    </location>
</feature>
<feature type="region of interest" description="Disordered" evidence="1">
    <location>
        <begin position="1"/>
        <end position="79"/>
    </location>
</feature>
<feature type="compositionally biased region" description="Polar residues" evidence="1">
    <location>
        <begin position="383"/>
        <end position="394"/>
    </location>
</feature>
<comment type="caution">
    <text evidence="2">The sequence shown here is derived from an EMBL/GenBank/DDBJ whole genome shotgun (WGS) entry which is preliminary data.</text>
</comment>
<feature type="compositionally biased region" description="Low complexity" evidence="1">
    <location>
        <begin position="448"/>
        <end position="457"/>
    </location>
</feature>